<gene>
    <name evidence="2" type="ORF">FB567DRAFT_520174</name>
</gene>
<dbReference type="AlphaFoldDB" id="A0A8K0W0P0"/>
<name>A0A8K0W0P0_9PLEO</name>
<accession>A0A8K0W0P0</accession>
<evidence type="ECO:0000256" key="1">
    <source>
        <dbReference type="SAM" id="MobiDB-lite"/>
    </source>
</evidence>
<protein>
    <submittedName>
        <fullName evidence="2">Uncharacterized protein</fullName>
    </submittedName>
</protein>
<dbReference type="Proteomes" id="UP000813461">
    <property type="component" value="Unassembled WGS sequence"/>
</dbReference>
<evidence type="ECO:0000313" key="3">
    <source>
        <dbReference type="Proteomes" id="UP000813461"/>
    </source>
</evidence>
<dbReference type="EMBL" id="JAGMVJ010000005">
    <property type="protein sequence ID" value="KAH7090581.1"/>
    <property type="molecule type" value="Genomic_DNA"/>
</dbReference>
<feature type="compositionally biased region" description="Basic and acidic residues" evidence="1">
    <location>
        <begin position="1"/>
        <end position="11"/>
    </location>
</feature>
<comment type="caution">
    <text evidence="2">The sequence shown here is derived from an EMBL/GenBank/DDBJ whole genome shotgun (WGS) entry which is preliminary data.</text>
</comment>
<feature type="region of interest" description="Disordered" evidence="1">
    <location>
        <begin position="1"/>
        <end position="29"/>
    </location>
</feature>
<dbReference type="OrthoDB" id="3800422at2759"/>
<keyword evidence="3" id="KW-1185">Reference proteome</keyword>
<reference evidence="2" key="1">
    <citation type="journal article" date="2021" name="Nat. Commun.">
        <title>Genetic determinants of endophytism in the Arabidopsis root mycobiome.</title>
        <authorList>
            <person name="Mesny F."/>
            <person name="Miyauchi S."/>
            <person name="Thiergart T."/>
            <person name="Pickel B."/>
            <person name="Atanasova L."/>
            <person name="Karlsson M."/>
            <person name="Huettel B."/>
            <person name="Barry K.W."/>
            <person name="Haridas S."/>
            <person name="Chen C."/>
            <person name="Bauer D."/>
            <person name="Andreopoulos W."/>
            <person name="Pangilinan J."/>
            <person name="LaButti K."/>
            <person name="Riley R."/>
            <person name="Lipzen A."/>
            <person name="Clum A."/>
            <person name="Drula E."/>
            <person name="Henrissat B."/>
            <person name="Kohler A."/>
            <person name="Grigoriev I.V."/>
            <person name="Martin F.M."/>
            <person name="Hacquard S."/>
        </authorList>
    </citation>
    <scope>NUCLEOTIDE SEQUENCE</scope>
    <source>
        <strain evidence="2">MPI-SDFR-AT-0120</strain>
    </source>
</reference>
<evidence type="ECO:0000313" key="2">
    <source>
        <dbReference type="EMBL" id="KAH7090581.1"/>
    </source>
</evidence>
<proteinExistence type="predicted"/>
<sequence length="71" mass="8462">MVQRMKEDRKQKNMVTSRRAAMTQNSGWLSSSEEMSKERVYKVLVDYKLPMGEERLPWDTDYVRRTFGEVA</sequence>
<organism evidence="2 3">
    <name type="scientific">Paraphoma chrysanthemicola</name>
    <dbReference type="NCBI Taxonomy" id="798071"/>
    <lineage>
        <taxon>Eukaryota</taxon>
        <taxon>Fungi</taxon>
        <taxon>Dikarya</taxon>
        <taxon>Ascomycota</taxon>
        <taxon>Pezizomycotina</taxon>
        <taxon>Dothideomycetes</taxon>
        <taxon>Pleosporomycetidae</taxon>
        <taxon>Pleosporales</taxon>
        <taxon>Pleosporineae</taxon>
        <taxon>Phaeosphaeriaceae</taxon>
        <taxon>Paraphoma</taxon>
    </lineage>
</organism>